<comment type="similarity">
    <text evidence="1 3">Belongs to the short-chain dehydrogenases/reductases (SDR) family.</text>
</comment>
<dbReference type="GO" id="GO:0016491">
    <property type="term" value="F:oxidoreductase activity"/>
    <property type="evidence" value="ECO:0007669"/>
    <property type="project" value="UniProtKB-KW"/>
</dbReference>
<accession>A0A177BWN2</accession>
<dbReference type="PRINTS" id="PR00080">
    <property type="entry name" value="SDRFAMILY"/>
</dbReference>
<proteinExistence type="inferred from homology"/>
<dbReference type="GeneID" id="28767276"/>
<dbReference type="EMBL" id="KV441563">
    <property type="protein sequence ID" value="OAF99088.1"/>
    <property type="molecule type" value="Genomic_DNA"/>
</dbReference>
<dbReference type="RefSeq" id="XP_018029454.1">
    <property type="nucleotide sequence ID" value="XM_018183790.1"/>
</dbReference>
<dbReference type="PANTHER" id="PTHR24320">
    <property type="entry name" value="RETINOL DEHYDROGENASE"/>
    <property type="match status" value="1"/>
</dbReference>
<reference evidence="4 5" key="1">
    <citation type="submission" date="2016-05" db="EMBL/GenBank/DDBJ databases">
        <title>Comparative analysis of secretome profiles of manganese(II)-oxidizing ascomycete fungi.</title>
        <authorList>
            <consortium name="DOE Joint Genome Institute"/>
            <person name="Zeiner C.A."/>
            <person name="Purvine S.O."/>
            <person name="Zink E.M."/>
            <person name="Wu S."/>
            <person name="Pasa-Tolic L."/>
            <person name="Chaput D.L."/>
            <person name="Haridas S."/>
            <person name="Grigoriev I.V."/>
            <person name="Santelli C.M."/>
            <person name="Hansel C.M."/>
        </authorList>
    </citation>
    <scope>NUCLEOTIDE SEQUENCE [LARGE SCALE GENOMIC DNA]</scope>
    <source>
        <strain evidence="4 5">AP3s5-JAC2a</strain>
    </source>
</reference>
<dbReference type="STRING" id="1460663.A0A177BWN2"/>
<dbReference type="AlphaFoldDB" id="A0A177BWN2"/>
<gene>
    <name evidence="4" type="ORF">CC84DRAFT_1233506</name>
</gene>
<sequence length="345" mass="36558">MPATNPEWGFNTTAQTVAAAFPDAIKNRTILITGVNRSGLGYATAAALASQSPSTIIITGRSQAKLDESLTSLRPNYPSVTFKPLLVDLSSQASVRTAAATVQSWADTPALDVVINNAGIMNLPTRTLSTDGIEMHFATNHIGHFLLTNLLMPKILASAAPRIVNVSSVGTFVSPVRFSDLNWDTRHADIPELEKPNVGMLAAAKLPVTDDTTYIPFGAYGVSKTANILFSVGLNKKVGGKGVKSFALHPGEIMTELHRSTDPVWLAKALEGRKKAGLKGNKSVEEGAATSVVAAVDSGLGGDGEGVFLEDCQISVKVPAYAVDEKEAERLWEVSEALVGENFAW</sequence>
<evidence type="ECO:0000256" key="3">
    <source>
        <dbReference type="RuleBase" id="RU000363"/>
    </source>
</evidence>
<keyword evidence="2" id="KW-0560">Oxidoreductase</keyword>
<dbReference type="Gene3D" id="3.40.50.720">
    <property type="entry name" value="NAD(P)-binding Rossmann-like Domain"/>
    <property type="match status" value="1"/>
</dbReference>
<keyword evidence="5" id="KW-1185">Reference proteome</keyword>
<evidence type="ECO:0000256" key="1">
    <source>
        <dbReference type="ARBA" id="ARBA00006484"/>
    </source>
</evidence>
<evidence type="ECO:0000313" key="4">
    <source>
        <dbReference type="EMBL" id="OAF99088.1"/>
    </source>
</evidence>
<dbReference type="PRINTS" id="PR00081">
    <property type="entry name" value="GDHRDH"/>
</dbReference>
<dbReference type="Proteomes" id="UP000077069">
    <property type="component" value="Unassembled WGS sequence"/>
</dbReference>
<dbReference type="Pfam" id="PF00106">
    <property type="entry name" value="adh_short"/>
    <property type="match status" value="1"/>
</dbReference>
<dbReference type="InterPro" id="IPR036291">
    <property type="entry name" value="NAD(P)-bd_dom_sf"/>
</dbReference>
<dbReference type="OrthoDB" id="191139at2759"/>
<name>A0A177BWN2_9PLEO</name>
<evidence type="ECO:0000313" key="5">
    <source>
        <dbReference type="Proteomes" id="UP000077069"/>
    </source>
</evidence>
<evidence type="ECO:0000256" key="2">
    <source>
        <dbReference type="ARBA" id="ARBA00023002"/>
    </source>
</evidence>
<dbReference type="PANTHER" id="PTHR24320:SF283">
    <property type="entry name" value="RETINOL DEHYDROGENASE 11"/>
    <property type="match status" value="1"/>
</dbReference>
<dbReference type="InterPro" id="IPR002347">
    <property type="entry name" value="SDR_fam"/>
</dbReference>
<organism evidence="4 5">
    <name type="scientific">Paraphaeosphaeria sporulosa</name>
    <dbReference type="NCBI Taxonomy" id="1460663"/>
    <lineage>
        <taxon>Eukaryota</taxon>
        <taxon>Fungi</taxon>
        <taxon>Dikarya</taxon>
        <taxon>Ascomycota</taxon>
        <taxon>Pezizomycotina</taxon>
        <taxon>Dothideomycetes</taxon>
        <taxon>Pleosporomycetidae</taxon>
        <taxon>Pleosporales</taxon>
        <taxon>Massarineae</taxon>
        <taxon>Didymosphaeriaceae</taxon>
        <taxon>Paraphaeosphaeria</taxon>
    </lineage>
</organism>
<dbReference type="SUPFAM" id="SSF51735">
    <property type="entry name" value="NAD(P)-binding Rossmann-fold domains"/>
    <property type="match status" value="1"/>
</dbReference>
<dbReference type="InParanoid" id="A0A177BWN2"/>
<protein>
    <submittedName>
        <fullName evidence="4">NAD(P)-binding protein</fullName>
    </submittedName>
</protein>